<dbReference type="AlphaFoldDB" id="A0A3S0ZZ27"/>
<evidence type="ECO:0000256" key="8">
    <source>
        <dbReference type="ARBA" id="ARBA00023136"/>
    </source>
</evidence>
<dbReference type="GO" id="GO:0016485">
    <property type="term" value="P:protein processing"/>
    <property type="evidence" value="ECO:0007669"/>
    <property type="project" value="InterPro"/>
</dbReference>
<evidence type="ECO:0000256" key="3">
    <source>
        <dbReference type="ARBA" id="ARBA00015303"/>
    </source>
</evidence>
<evidence type="ECO:0000259" key="11">
    <source>
        <dbReference type="Pfam" id="PF18266"/>
    </source>
</evidence>
<dbReference type="GO" id="GO:0007220">
    <property type="term" value="P:Notch receptor processing"/>
    <property type="evidence" value="ECO:0007669"/>
    <property type="project" value="TreeGrafter"/>
</dbReference>
<dbReference type="InterPro" id="IPR008710">
    <property type="entry name" value="Nicastrin"/>
</dbReference>
<evidence type="ECO:0000256" key="4">
    <source>
        <dbReference type="ARBA" id="ARBA00022692"/>
    </source>
</evidence>
<protein>
    <recommendedName>
        <fullName evidence="3">Nicastrin</fullName>
    </recommendedName>
</protein>
<keyword evidence="6" id="KW-0914">Notch signaling pathway</keyword>
<dbReference type="Proteomes" id="UP000271974">
    <property type="component" value="Unassembled WGS sequence"/>
</dbReference>
<comment type="caution">
    <text evidence="12">The sequence shown here is derived from an EMBL/GenBank/DDBJ whole genome shotgun (WGS) entry which is preliminary data.</text>
</comment>
<keyword evidence="5" id="KW-0732">Signal</keyword>
<evidence type="ECO:0000256" key="10">
    <source>
        <dbReference type="SAM" id="Phobius"/>
    </source>
</evidence>
<name>A0A3S0ZZ27_ELYCH</name>
<evidence type="ECO:0000256" key="6">
    <source>
        <dbReference type="ARBA" id="ARBA00022976"/>
    </source>
</evidence>
<keyword evidence="8 10" id="KW-0472">Membrane</keyword>
<comment type="similarity">
    <text evidence="2">Belongs to the nicastrin family.</text>
</comment>
<dbReference type="Pfam" id="PF05450">
    <property type="entry name" value="Nicastrin"/>
    <property type="match status" value="1"/>
</dbReference>
<dbReference type="OrthoDB" id="755951at2759"/>
<evidence type="ECO:0000256" key="5">
    <source>
        <dbReference type="ARBA" id="ARBA00022729"/>
    </source>
</evidence>
<keyword evidence="7 10" id="KW-1133">Transmembrane helix</keyword>
<dbReference type="GO" id="GO:0005886">
    <property type="term" value="C:plasma membrane"/>
    <property type="evidence" value="ECO:0007669"/>
    <property type="project" value="TreeGrafter"/>
</dbReference>
<keyword evidence="13" id="KW-1185">Reference proteome</keyword>
<keyword evidence="4 10" id="KW-0812">Transmembrane</keyword>
<evidence type="ECO:0000256" key="2">
    <source>
        <dbReference type="ARBA" id="ARBA00007717"/>
    </source>
</evidence>
<feature type="domain" description="Nicastrin small lobe" evidence="11">
    <location>
        <begin position="28"/>
        <end position="192"/>
    </location>
</feature>
<sequence>MILVLGLASAESARIRSKIYIDLLTQSACFRTLNATHQLGCASSQSGNVGIVHYLRDATDFDWVLNKGNHPPYIVVMNTVDFTGENVRRLSKRSDRVNGIMVISLMDQNTTSFLGQLPPDGFSYSDTCPNDAYGIYRDSKTYGGCKKTKWNLAGSGLMQEDVGIPVFALSEESDVNKVLHKCFFKFNQDKRNETCFFKFNQDKRNETCFFKFNQDKRNETCFFKFNQDKRNETCFFKFNQDKRNETVREYPLCAAELRTEMWAAVSSDNCIRRSNRLVSQITDLFCDPLGDQNNFVTMMDLSETETRPNDSVIVVGARIKEMIDGLTQAATGTKVVLQEADANQPLPPASAQRFLMERADIPVVVVTDHQKEFTNKYYNSRLDLPEFINADYPPELSQAEKYDHVTEQAGMIADVATALARYLYKASTGDDPDQSVKDLLTANSSTHNVNGCVKSEVLVSLQYTVSVWQRVKLSDINVGTQPLYDLYSADVGETSVMPYPTYVGVYRYDKNAVASLVLNLMARFTGDLYDLDKSECLVMEKDVRYSYTYMQGNLQADGKGRQGWCFKSLVHSSNALSPAFQIDDYDMKSGKYSTWAESRWDYDSFHVRLFLLPSDQLQTSIFAFGVVVFVLSLVIAYWCNANSSRIFARGLNSPGAQTTYSPML</sequence>
<evidence type="ECO:0000256" key="7">
    <source>
        <dbReference type="ARBA" id="ARBA00022989"/>
    </source>
</evidence>
<reference evidence="12 13" key="1">
    <citation type="submission" date="2019-01" db="EMBL/GenBank/DDBJ databases">
        <title>A draft genome assembly of the solar-powered sea slug Elysia chlorotica.</title>
        <authorList>
            <person name="Cai H."/>
            <person name="Li Q."/>
            <person name="Fang X."/>
            <person name="Li J."/>
            <person name="Curtis N.E."/>
            <person name="Altenburger A."/>
            <person name="Shibata T."/>
            <person name="Feng M."/>
            <person name="Maeda T."/>
            <person name="Schwartz J.A."/>
            <person name="Shigenobu S."/>
            <person name="Lundholm N."/>
            <person name="Nishiyama T."/>
            <person name="Yang H."/>
            <person name="Hasebe M."/>
            <person name="Li S."/>
            <person name="Pierce S.K."/>
            <person name="Wang J."/>
        </authorList>
    </citation>
    <scope>NUCLEOTIDE SEQUENCE [LARGE SCALE GENOMIC DNA]</scope>
    <source>
        <strain evidence="12">EC2010</strain>
        <tissue evidence="12">Whole organism of an adult</tissue>
    </source>
</reference>
<evidence type="ECO:0000256" key="9">
    <source>
        <dbReference type="ARBA" id="ARBA00023180"/>
    </source>
</evidence>
<feature type="transmembrane region" description="Helical" evidence="10">
    <location>
        <begin position="621"/>
        <end position="639"/>
    </location>
</feature>
<evidence type="ECO:0000256" key="1">
    <source>
        <dbReference type="ARBA" id="ARBA00004479"/>
    </source>
</evidence>
<evidence type="ECO:0000313" key="12">
    <source>
        <dbReference type="EMBL" id="RUS90200.1"/>
    </source>
</evidence>
<gene>
    <name evidence="12" type="ORF">EGW08_002079</name>
</gene>
<proteinExistence type="inferred from homology"/>
<dbReference type="Pfam" id="PF18266">
    <property type="entry name" value="Ncstrn_small"/>
    <property type="match status" value="1"/>
</dbReference>
<organism evidence="12 13">
    <name type="scientific">Elysia chlorotica</name>
    <name type="common">Eastern emerald elysia</name>
    <name type="synonym">Sea slug</name>
    <dbReference type="NCBI Taxonomy" id="188477"/>
    <lineage>
        <taxon>Eukaryota</taxon>
        <taxon>Metazoa</taxon>
        <taxon>Spiralia</taxon>
        <taxon>Lophotrochozoa</taxon>
        <taxon>Mollusca</taxon>
        <taxon>Gastropoda</taxon>
        <taxon>Heterobranchia</taxon>
        <taxon>Euthyneura</taxon>
        <taxon>Panpulmonata</taxon>
        <taxon>Sacoglossa</taxon>
        <taxon>Placobranchoidea</taxon>
        <taxon>Plakobranchidae</taxon>
        <taxon>Elysia</taxon>
    </lineage>
</organism>
<keyword evidence="9" id="KW-0325">Glycoprotein</keyword>
<dbReference type="PANTHER" id="PTHR21092">
    <property type="entry name" value="NICASTRIN"/>
    <property type="match status" value="1"/>
</dbReference>
<dbReference type="InterPro" id="IPR041084">
    <property type="entry name" value="Ncstrn_small"/>
</dbReference>
<evidence type="ECO:0000313" key="13">
    <source>
        <dbReference type="Proteomes" id="UP000271974"/>
    </source>
</evidence>
<dbReference type="STRING" id="188477.A0A3S0ZZ27"/>
<dbReference type="EMBL" id="RQTK01000038">
    <property type="protein sequence ID" value="RUS90200.1"/>
    <property type="molecule type" value="Genomic_DNA"/>
</dbReference>
<accession>A0A3S0ZZ27</accession>
<dbReference type="PANTHER" id="PTHR21092:SF0">
    <property type="entry name" value="NICASTRIN"/>
    <property type="match status" value="1"/>
</dbReference>
<comment type="subcellular location">
    <subcellularLocation>
        <location evidence="1">Membrane</location>
        <topology evidence="1">Single-pass type I membrane protein</topology>
    </subcellularLocation>
</comment>
<dbReference type="GO" id="GO:0007219">
    <property type="term" value="P:Notch signaling pathway"/>
    <property type="evidence" value="ECO:0007669"/>
    <property type="project" value="UniProtKB-KW"/>
</dbReference>